<proteinExistence type="predicted"/>
<evidence type="ECO:0000313" key="2">
    <source>
        <dbReference type="EMBL" id="JAD46364.1"/>
    </source>
</evidence>
<feature type="transmembrane region" description="Helical" evidence="1">
    <location>
        <begin position="6"/>
        <end position="24"/>
    </location>
</feature>
<evidence type="ECO:0000256" key="1">
    <source>
        <dbReference type="SAM" id="Phobius"/>
    </source>
</evidence>
<reference evidence="2" key="2">
    <citation type="journal article" date="2015" name="Data Brief">
        <title>Shoot transcriptome of the giant reed, Arundo donax.</title>
        <authorList>
            <person name="Barrero R.A."/>
            <person name="Guerrero F.D."/>
            <person name="Moolhuijzen P."/>
            <person name="Goolsby J.A."/>
            <person name="Tidwell J."/>
            <person name="Bellgard S.E."/>
            <person name="Bellgard M.I."/>
        </authorList>
    </citation>
    <scope>NUCLEOTIDE SEQUENCE</scope>
    <source>
        <tissue evidence="2">Shoot tissue taken approximately 20 cm above the soil surface</tissue>
    </source>
</reference>
<keyword evidence="1" id="KW-1133">Transmembrane helix</keyword>
<organism evidence="2">
    <name type="scientific">Arundo donax</name>
    <name type="common">Giant reed</name>
    <name type="synonym">Donax arundinaceus</name>
    <dbReference type="NCBI Taxonomy" id="35708"/>
    <lineage>
        <taxon>Eukaryota</taxon>
        <taxon>Viridiplantae</taxon>
        <taxon>Streptophyta</taxon>
        <taxon>Embryophyta</taxon>
        <taxon>Tracheophyta</taxon>
        <taxon>Spermatophyta</taxon>
        <taxon>Magnoliopsida</taxon>
        <taxon>Liliopsida</taxon>
        <taxon>Poales</taxon>
        <taxon>Poaceae</taxon>
        <taxon>PACMAD clade</taxon>
        <taxon>Arundinoideae</taxon>
        <taxon>Arundineae</taxon>
        <taxon>Arundo</taxon>
    </lineage>
</organism>
<name>A0A0A9A3W4_ARUDO</name>
<reference evidence="2" key="1">
    <citation type="submission" date="2014-09" db="EMBL/GenBank/DDBJ databases">
        <authorList>
            <person name="Magalhaes I.L.F."/>
            <person name="Oliveira U."/>
            <person name="Santos F.R."/>
            <person name="Vidigal T.H.D.A."/>
            <person name="Brescovit A.D."/>
            <person name="Santos A.J."/>
        </authorList>
    </citation>
    <scope>NUCLEOTIDE SEQUENCE</scope>
    <source>
        <tissue evidence="2">Shoot tissue taken approximately 20 cm above the soil surface</tissue>
    </source>
</reference>
<dbReference type="AlphaFoldDB" id="A0A0A9A3W4"/>
<sequence length="42" mass="4864">MHCMHHLSTVIILIWAYSTLNVMLKIVSTDLERTSLCLYISI</sequence>
<dbReference type="EMBL" id="GBRH01251531">
    <property type="protein sequence ID" value="JAD46364.1"/>
    <property type="molecule type" value="Transcribed_RNA"/>
</dbReference>
<keyword evidence="1" id="KW-0472">Membrane</keyword>
<protein>
    <submittedName>
        <fullName evidence="2">Uncharacterized protein</fullName>
    </submittedName>
</protein>
<keyword evidence="1" id="KW-0812">Transmembrane</keyword>
<accession>A0A0A9A3W4</accession>